<dbReference type="InterPro" id="IPR036864">
    <property type="entry name" value="Zn2-C6_fun-type_DNA-bd_sf"/>
</dbReference>
<gene>
    <name evidence="5" type="ORF">OIDMADRAFT_102290</name>
</gene>
<feature type="region of interest" description="Disordered" evidence="3">
    <location>
        <begin position="188"/>
        <end position="306"/>
    </location>
</feature>
<dbReference type="Proteomes" id="UP000054321">
    <property type="component" value="Unassembled WGS sequence"/>
</dbReference>
<evidence type="ECO:0000256" key="2">
    <source>
        <dbReference type="ARBA" id="ARBA00023242"/>
    </source>
</evidence>
<evidence type="ECO:0000256" key="1">
    <source>
        <dbReference type="ARBA" id="ARBA00004123"/>
    </source>
</evidence>
<feature type="compositionally biased region" description="Polar residues" evidence="3">
    <location>
        <begin position="188"/>
        <end position="201"/>
    </location>
</feature>
<feature type="domain" description="Zn(2)-C6 fungal-type" evidence="4">
    <location>
        <begin position="19"/>
        <end position="49"/>
    </location>
</feature>
<dbReference type="GO" id="GO:0008270">
    <property type="term" value="F:zinc ion binding"/>
    <property type="evidence" value="ECO:0007669"/>
    <property type="project" value="InterPro"/>
</dbReference>
<dbReference type="GO" id="GO:0005634">
    <property type="term" value="C:nucleus"/>
    <property type="evidence" value="ECO:0007669"/>
    <property type="project" value="UniProtKB-SubCell"/>
</dbReference>
<dbReference type="Pfam" id="PF11951">
    <property type="entry name" value="Fungal_trans_2"/>
    <property type="match status" value="1"/>
</dbReference>
<dbReference type="InterPro" id="IPR001138">
    <property type="entry name" value="Zn2Cys6_DnaBD"/>
</dbReference>
<protein>
    <recommendedName>
        <fullName evidence="4">Zn(2)-C6 fungal-type domain-containing protein</fullName>
    </recommendedName>
</protein>
<dbReference type="PROSITE" id="PS00463">
    <property type="entry name" value="ZN2_CY6_FUNGAL_1"/>
    <property type="match status" value="1"/>
</dbReference>
<dbReference type="Pfam" id="PF00172">
    <property type="entry name" value="Zn_clus"/>
    <property type="match status" value="1"/>
</dbReference>
<comment type="subcellular location">
    <subcellularLocation>
        <location evidence="1">Nucleus</location>
    </subcellularLocation>
</comment>
<feature type="region of interest" description="Disordered" evidence="3">
    <location>
        <begin position="62"/>
        <end position="100"/>
    </location>
</feature>
<dbReference type="OrthoDB" id="5229455at2759"/>
<reference evidence="6" key="2">
    <citation type="submission" date="2015-01" db="EMBL/GenBank/DDBJ databases">
        <title>Evolutionary Origins and Diversification of the Mycorrhizal Mutualists.</title>
        <authorList>
            <consortium name="DOE Joint Genome Institute"/>
            <consortium name="Mycorrhizal Genomics Consortium"/>
            <person name="Kohler A."/>
            <person name="Kuo A."/>
            <person name="Nagy L.G."/>
            <person name="Floudas D."/>
            <person name="Copeland A."/>
            <person name="Barry K.W."/>
            <person name="Cichocki N."/>
            <person name="Veneault-Fourrey C."/>
            <person name="LaButti K."/>
            <person name="Lindquist E.A."/>
            <person name="Lipzen A."/>
            <person name="Lundell T."/>
            <person name="Morin E."/>
            <person name="Murat C."/>
            <person name="Riley R."/>
            <person name="Ohm R."/>
            <person name="Sun H."/>
            <person name="Tunlid A."/>
            <person name="Henrissat B."/>
            <person name="Grigoriev I.V."/>
            <person name="Hibbett D.S."/>
            <person name="Martin F."/>
        </authorList>
    </citation>
    <scope>NUCLEOTIDE SEQUENCE [LARGE SCALE GENOMIC DNA]</scope>
    <source>
        <strain evidence="6">Zn</strain>
    </source>
</reference>
<dbReference type="AlphaFoldDB" id="A0A0C3DPE3"/>
<feature type="compositionally biased region" description="Polar residues" evidence="3">
    <location>
        <begin position="230"/>
        <end position="267"/>
    </location>
</feature>
<evidence type="ECO:0000256" key="3">
    <source>
        <dbReference type="SAM" id="MobiDB-lite"/>
    </source>
</evidence>
<sequence>MPRPKKPGAPEPKKRSRNGCWPCKTRKVKCDEARPICYNCQRQGETCDYSIRLNWEGRGKNKVAESNAPGQFNFSPAIRSAGSSNTRDSENVSSPSQISFQGMTIGMKQDDGGSEVQSQSAHDLLFADQYPQQPQDPSHVLSSRPQPYEISMIDPALMASPGSPVTMYDDDIYGAIHGRSEPQYTQSYERYHSSTPSTPTSVLYPVAPKHRRGRTLGDSNSAPEARVRNRTNSILSNKSVLTSAESPPATQSFFDNANNGDIQQQDSTESDRPFKRARYPANQDSNNPSSYDATMPPPNTTSYPVYGVDSQASSAMLFDSSSAGTPATPASSHSEDALKDGHKSYPPKHLVQASPDVRRLSVNSLLSGPPGISYSGDRAYDSENQGIRDWSQQQHEELDDVTIYGIDRGFKDLDIGKNDDMNAITGVSPRTTRDHHNHNFDEDSELMPMEFGFGMKESPAFKTGVYYDKPVHVSIPRALEPLPSKLLENPMNLLHHFLNHTAGCLIPHNCSSNPFRTILPQMAVQNDNLLNLLLAYSASHRARLLRQPEPATRIALWVQDIFPNLRHALDEPSEIISDANLATAIMLSSLEIICPQAFGVPVPWQTHLDTARQMIAARGGPQRMQTASRSDKVSSFLWSWFAYLDVLGSFSGGRANAPSTWILDYETDEENDYQIDCILGFTSRCVRILSKIAELSRLCDSERIGPDHTIQEDWQPSEDVVARAVKLESDLAASRLHPAKACTHMQSTGEAAYQWDSLEMAATNEAFHWGGLVHLHRRVLGKPSTHDDVQTAVRQIFGALYKVRRGSAAEGCLLFPMFTAGCGTKDEKQRADILERIKSVERYGMTQVHKARTLMERVWETGKPWETLMAGEFFG</sequence>
<evidence type="ECO:0000259" key="4">
    <source>
        <dbReference type="PROSITE" id="PS50048"/>
    </source>
</evidence>
<dbReference type="SMART" id="SM00066">
    <property type="entry name" value="GAL4"/>
    <property type="match status" value="1"/>
</dbReference>
<keyword evidence="2" id="KW-0539">Nucleus</keyword>
<dbReference type="EMBL" id="KN832873">
    <property type="protein sequence ID" value="KIN03928.1"/>
    <property type="molecule type" value="Genomic_DNA"/>
</dbReference>
<dbReference type="InterPro" id="IPR021858">
    <property type="entry name" value="Fun_TF"/>
</dbReference>
<evidence type="ECO:0000313" key="5">
    <source>
        <dbReference type="EMBL" id="KIN03928.1"/>
    </source>
</evidence>
<keyword evidence="6" id="KW-1185">Reference proteome</keyword>
<dbReference type="CDD" id="cd00067">
    <property type="entry name" value="GAL4"/>
    <property type="match status" value="1"/>
</dbReference>
<feature type="compositionally biased region" description="Polar residues" evidence="3">
    <location>
        <begin position="282"/>
        <end position="292"/>
    </location>
</feature>
<dbReference type="STRING" id="913774.A0A0C3DPE3"/>
<reference evidence="5 6" key="1">
    <citation type="submission" date="2014-04" db="EMBL/GenBank/DDBJ databases">
        <authorList>
            <consortium name="DOE Joint Genome Institute"/>
            <person name="Kuo A."/>
            <person name="Martino E."/>
            <person name="Perotto S."/>
            <person name="Kohler A."/>
            <person name="Nagy L.G."/>
            <person name="Floudas D."/>
            <person name="Copeland A."/>
            <person name="Barry K.W."/>
            <person name="Cichocki N."/>
            <person name="Veneault-Fourrey C."/>
            <person name="LaButti K."/>
            <person name="Lindquist E.A."/>
            <person name="Lipzen A."/>
            <person name="Lundell T."/>
            <person name="Morin E."/>
            <person name="Murat C."/>
            <person name="Sun H."/>
            <person name="Tunlid A."/>
            <person name="Henrissat B."/>
            <person name="Grigoriev I.V."/>
            <person name="Hibbett D.S."/>
            <person name="Martin F."/>
            <person name="Nordberg H.P."/>
            <person name="Cantor M.N."/>
            <person name="Hua S.X."/>
        </authorList>
    </citation>
    <scope>NUCLEOTIDE SEQUENCE [LARGE SCALE GENOMIC DNA]</scope>
    <source>
        <strain evidence="5 6">Zn</strain>
    </source>
</reference>
<dbReference type="PANTHER" id="PTHR37534">
    <property type="entry name" value="TRANSCRIPTIONAL ACTIVATOR PROTEIN UGA3"/>
    <property type="match status" value="1"/>
</dbReference>
<dbReference type="SUPFAM" id="SSF57701">
    <property type="entry name" value="Zn2/Cys6 DNA-binding domain"/>
    <property type="match status" value="1"/>
</dbReference>
<dbReference type="GO" id="GO:0045944">
    <property type="term" value="P:positive regulation of transcription by RNA polymerase II"/>
    <property type="evidence" value="ECO:0007669"/>
    <property type="project" value="TreeGrafter"/>
</dbReference>
<evidence type="ECO:0000313" key="6">
    <source>
        <dbReference type="Proteomes" id="UP000054321"/>
    </source>
</evidence>
<feature type="compositionally biased region" description="Polar residues" evidence="3">
    <location>
        <begin position="81"/>
        <end position="100"/>
    </location>
</feature>
<dbReference type="InParanoid" id="A0A0C3DPE3"/>
<organism evidence="5 6">
    <name type="scientific">Oidiodendron maius (strain Zn)</name>
    <dbReference type="NCBI Taxonomy" id="913774"/>
    <lineage>
        <taxon>Eukaryota</taxon>
        <taxon>Fungi</taxon>
        <taxon>Dikarya</taxon>
        <taxon>Ascomycota</taxon>
        <taxon>Pezizomycotina</taxon>
        <taxon>Leotiomycetes</taxon>
        <taxon>Leotiomycetes incertae sedis</taxon>
        <taxon>Myxotrichaceae</taxon>
        <taxon>Oidiodendron</taxon>
    </lineage>
</organism>
<dbReference type="GO" id="GO:0000981">
    <property type="term" value="F:DNA-binding transcription factor activity, RNA polymerase II-specific"/>
    <property type="evidence" value="ECO:0007669"/>
    <property type="project" value="InterPro"/>
</dbReference>
<feature type="compositionally biased region" description="Basic and acidic residues" evidence="3">
    <location>
        <begin position="333"/>
        <end position="343"/>
    </location>
</feature>
<proteinExistence type="predicted"/>
<dbReference type="PROSITE" id="PS50048">
    <property type="entry name" value="ZN2_CY6_FUNGAL_2"/>
    <property type="match status" value="1"/>
</dbReference>
<feature type="region of interest" description="Disordered" evidence="3">
    <location>
        <begin position="319"/>
        <end position="346"/>
    </location>
</feature>
<name>A0A0C3DPE3_OIDMZ</name>
<dbReference type="PANTHER" id="PTHR37534:SF43">
    <property type="entry name" value="FINGER DOMAIN PROTEIN, PUTATIVE (AFU_ORTHOLOGUE AFUA_1G01850)-RELATED"/>
    <property type="match status" value="1"/>
</dbReference>
<accession>A0A0C3DPE3</accession>
<feature type="compositionally biased region" description="Low complexity" evidence="3">
    <location>
        <begin position="320"/>
        <end position="332"/>
    </location>
</feature>
<dbReference type="Gene3D" id="4.10.240.10">
    <property type="entry name" value="Zn(2)-C6 fungal-type DNA-binding domain"/>
    <property type="match status" value="1"/>
</dbReference>
<dbReference type="GO" id="GO:0000976">
    <property type="term" value="F:transcription cis-regulatory region binding"/>
    <property type="evidence" value="ECO:0007669"/>
    <property type="project" value="TreeGrafter"/>
</dbReference>
<dbReference type="HOGENOM" id="CLU_008109_0_0_1"/>